<accession>A0A5N6KSZ2</accession>
<sequence length="86" mass="9843">MGIQVRQQLYCTYTVLPRVQRRRGDSTAWMEMEHGAGCCGRAIWHVEHPESCGTPMRPRHDLQVRVANKLAPVLAVVRTAYRVVNQ</sequence>
<evidence type="ECO:0000313" key="2">
    <source>
        <dbReference type="Proteomes" id="UP000327013"/>
    </source>
</evidence>
<dbReference type="Proteomes" id="UP000327013">
    <property type="component" value="Unassembled WGS sequence"/>
</dbReference>
<dbReference type="AlphaFoldDB" id="A0A5N6KSZ2"/>
<evidence type="ECO:0000313" key="1">
    <source>
        <dbReference type="EMBL" id="KAB8342982.1"/>
    </source>
</evidence>
<reference evidence="1 2" key="1">
    <citation type="submission" date="2019-06" db="EMBL/GenBank/DDBJ databases">
        <title>A chromosomal-level reference genome of Carpinus fangiana (Coryloideae, Betulaceae).</title>
        <authorList>
            <person name="Yang X."/>
            <person name="Wang Z."/>
            <person name="Zhang L."/>
            <person name="Hao G."/>
            <person name="Liu J."/>
            <person name="Yang Y."/>
        </authorList>
    </citation>
    <scope>NUCLEOTIDE SEQUENCE [LARGE SCALE GENOMIC DNA]</scope>
    <source>
        <strain evidence="1">Cfa_2016G</strain>
        <tissue evidence="1">Leaf</tissue>
    </source>
</reference>
<dbReference type="EMBL" id="VIBQ01000012">
    <property type="protein sequence ID" value="KAB8342982.1"/>
    <property type="molecule type" value="Genomic_DNA"/>
</dbReference>
<comment type="caution">
    <text evidence="1">The sequence shown here is derived from an EMBL/GenBank/DDBJ whole genome shotgun (WGS) entry which is preliminary data.</text>
</comment>
<keyword evidence="2" id="KW-1185">Reference proteome</keyword>
<gene>
    <name evidence="1" type="ORF">FH972_022576</name>
</gene>
<name>A0A5N6KSZ2_9ROSI</name>
<proteinExistence type="predicted"/>
<organism evidence="1 2">
    <name type="scientific">Carpinus fangiana</name>
    <dbReference type="NCBI Taxonomy" id="176857"/>
    <lineage>
        <taxon>Eukaryota</taxon>
        <taxon>Viridiplantae</taxon>
        <taxon>Streptophyta</taxon>
        <taxon>Embryophyta</taxon>
        <taxon>Tracheophyta</taxon>
        <taxon>Spermatophyta</taxon>
        <taxon>Magnoliopsida</taxon>
        <taxon>eudicotyledons</taxon>
        <taxon>Gunneridae</taxon>
        <taxon>Pentapetalae</taxon>
        <taxon>rosids</taxon>
        <taxon>fabids</taxon>
        <taxon>Fagales</taxon>
        <taxon>Betulaceae</taxon>
        <taxon>Carpinus</taxon>
    </lineage>
</organism>
<protein>
    <submittedName>
        <fullName evidence="1">Uncharacterized protein</fullName>
    </submittedName>
</protein>